<dbReference type="RefSeq" id="WP_336482933.1">
    <property type="nucleotide sequence ID" value="NZ_JBAWSV010000004.1"/>
</dbReference>
<dbReference type="SUPFAM" id="SSF53474">
    <property type="entry name" value="alpha/beta-Hydrolases"/>
    <property type="match status" value="1"/>
</dbReference>
<dbReference type="InterPro" id="IPR051049">
    <property type="entry name" value="Dienelactone_hydrolase-like"/>
</dbReference>
<dbReference type="GO" id="GO:0016787">
    <property type="term" value="F:hydrolase activity"/>
    <property type="evidence" value="ECO:0007669"/>
    <property type="project" value="UniProtKB-KW"/>
</dbReference>
<proteinExistence type="predicted"/>
<dbReference type="PANTHER" id="PTHR46623">
    <property type="entry name" value="CARBOXYMETHYLENEBUTENOLIDASE-RELATED"/>
    <property type="match status" value="1"/>
</dbReference>
<dbReference type="Proteomes" id="UP001367922">
    <property type="component" value="Unassembled WGS sequence"/>
</dbReference>
<organism evidence="2 3">
    <name type="scientific">Bacillus yunxiaonensis</name>
    <dbReference type="NCBI Taxonomy" id="3127665"/>
    <lineage>
        <taxon>Bacteria</taxon>
        <taxon>Bacillati</taxon>
        <taxon>Bacillota</taxon>
        <taxon>Bacilli</taxon>
        <taxon>Bacillales</taxon>
        <taxon>Bacillaceae</taxon>
        <taxon>Bacillus</taxon>
    </lineage>
</organism>
<keyword evidence="3" id="KW-1185">Reference proteome</keyword>
<evidence type="ECO:0000259" key="1">
    <source>
        <dbReference type="Pfam" id="PF01738"/>
    </source>
</evidence>
<name>A0ABU8FX81_9BACI</name>
<comment type="caution">
    <text evidence="2">The sequence shown here is derived from an EMBL/GenBank/DDBJ whole genome shotgun (WGS) entry which is preliminary data.</text>
</comment>
<gene>
    <name evidence="2" type="ORF">WAX78_14255</name>
</gene>
<evidence type="ECO:0000313" key="2">
    <source>
        <dbReference type="EMBL" id="MEI4830616.1"/>
    </source>
</evidence>
<sequence>MKQKTALLLLHEIYGINQHMEHVIHTFSSSTIDVVCPNLLHRPIPFHYTEETEAYSYFIKHVGFQRGKQHIEDMLVELRNNYTYVGILGFSVGATLAWLCSEDCRIDFVIGCYGSRIRDYTNIVPTCPTLLLFPATETSFLVSTVIDNLQNKGHSLLNIKQLNGEHGFLDPFSAKYNEEAADQGYQMIHSFLQNITEK</sequence>
<dbReference type="Pfam" id="PF01738">
    <property type="entry name" value="DLH"/>
    <property type="match status" value="1"/>
</dbReference>
<dbReference type="PANTHER" id="PTHR46623:SF6">
    <property type="entry name" value="ALPHA_BETA-HYDROLASES SUPERFAMILY PROTEIN"/>
    <property type="match status" value="1"/>
</dbReference>
<dbReference type="Gene3D" id="3.40.50.1820">
    <property type="entry name" value="alpha/beta hydrolase"/>
    <property type="match status" value="1"/>
</dbReference>
<feature type="domain" description="Dienelactone hydrolase" evidence="1">
    <location>
        <begin position="4"/>
        <end position="195"/>
    </location>
</feature>
<keyword evidence="2" id="KW-0378">Hydrolase</keyword>
<accession>A0ABU8FX81</accession>
<reference evidence="2 3" key="1">
    <citation type="submission" date="2024-01" db="EMBL/GenBank/DDBJ databases">
        <title>Seven novel Bacillus-like species.</title>
        <authorList>
            <person name="Liu G."/>
        </authorList>
    </citation>
    <scope>NUCLEOTIDE SEQUENCE [LARGE SCALE GENOMIC DNA]</scope>
    <source>
        <strain evidence="2 3">FJAT-53711</strain>
    </source>
</reference>
<dbReference type="InterPro" id="IPR002925">
    <property type="entry name" value="Dienelactn_hydro"/>
</dbReference>
<evidence type="ECO:0000313" key="3">
    <source>
        <dbReference type="Proteomes" id="UP001367922"/>
    </source>
</evidence>
<dbReference type="EMBL" id="JBAWSV010000004">
    <property type="protein sequence ID" value="MEI4830616.1"/>
    <property type="molecule type" value="Genomic_DNA"/>
</dbReference>
<dbReference type="InterPro" id="IPR029058">
    <property type="entry name" value="AB_hydrolase_fold"/>
</dbReference>
<protein>
    <submittedName>
        <fullName evidence="2">Dienelactone hydrolase family protein</fullName>
    </submittedName>
</protein>